<sequence>MKCAEKLGIEIGLFVALFTTYRESQPGAAAPSLVEE</sequence>
<dbReference type="EMBL" id="UAVU01000009">
    <property type="protein sequence ID" value="SQC92005.1"/>
    <property type="molecule type" value="Genomic_DNA"/>
</dbReference>
<proteinExistence type="predicted"/>
<organism evidence="1 2">
    <name type="scientific">Cedecea neteri</name>
    <dbReference type="NCBI Taxonomy" id="158822"/>
    <lineage>
        <taxon>Bacteria</taxon>
        <taxon>Pseudomonadati</taxon>
        <taxon>Pseudomonadota</taxon>
        <taxon>Gammaproteobacteria</taxon>
        <taxon>Enterobacterales</taxon>
        <taxon>Enterobacteriaceae</taxon>
        <taxon>Cedecea</taxon>
    </lineage>
</organism>
<gene>
    <name evidence="1" type="ORF">NCTC12120_05188</name>
</gene>
<dbReference type="Proteomes" id="UP000251197">
    <property type="component" value="Unassembled WGS sequence"/>
</dbReference>
<evidence type="ECO:0000313" key="2">
    <source>
        <dbReference type="Proteomes" id="UP000251197"/>
    </source>
</evidence>
<dbReference type="AlphaFoldDB" id="A0A2X3JAX5"/>
<reference evidence="1 2" key="1">
    <citation type="submission" date="2018-06" db="EMBL/GenBank/DDBJ databases">
        <authorList>
            <consortium name="Pathogen Informatics"/>
            <person name="Doyle S."/>
        </authorList>
    </citation>
    <scope>NUCLEOTIDE SEQUENCE [LARGE SCALE GENOMIC DNA]</scope>
    <source>
        <strain evidence="1 2">NCTC12120</strain>
    </source>
</reference>
<name>A0A2X3JAX5_9ENTR</name>
<accession>A0A2X3JAX5</accession>
<protein>
    <submittedName>
        <fullName evidence="1">Uncharacterized protein</fullName>
    </submittedName>
</protein>
<evidence type="ECO:0000313" key="1">
    <source>
        <dbReference type="EMBL" id="SQC92005.1"/>
    </source>
</evidence>